<organism evidence="3 4">
    <name type="scientific">Batillaria attramentaria</name>
    <dbReference type="NCBI Taxonomy" id="370345"/>
    <lineage>
        <taxon>Eukaryota</taxon>
        <taxon>Metazoa</taxon>
        <taxon>Spiralia</taxon>
        <taxon>Lophotrochozoa</taxon>
        <taxon>Mollusca</taxon>
        <taxon>Gastropoda</taxon>
        <taxon>Caenogastropoda</taxon>
        <taxon>Sorbeoconcha</taxon>
        <taxon>Cerithioidea</taxon>
        <taxon>Batillariidae</taxon>
        <taxon>Batillaria</taxon>
    </lineage>
</organism>
<feature type="repeat" description="RCC1" evidence="1">
    <location>
        <begin position="355"/>
        <end position="433"/>
    </location>
</feature>
<dbReference type="EMBL" id="JACVVK020000265">
    <property type="protein sequence ID" value="KAK7481254.1"/>
    <property type="molecule type" value="Genomic_DNA"/>
</dbReference>
<dbReference type="InterPro" id="IPR000408">
    <property type="entry name" value="Reg_chr_condens"/>
</dbReference>
<feature type="repeat" description="RCC1" evidence="1">
    <location>
        <begin position="434"/>
        <end position="486"/>
    </location>
</feature>
<dbReference type="AlphaFoldDB" id="A0ABD0K238"/>
<evidence type="ECO:0000313" key="3">
    <source>
        <dbReference type="EMBL" id="KAK7481254.1"/>
    </source>
</evidence>
<dbReference type="PANTHER" id="PTHR46849:SF1">
    <property type="entry name" value="RCC1 DOMAIN-CONTAINING PROTEIN 1"/>
    <property type="match status" value="1"/>
</dbReference>
<feature type="repeat" description="RCC1" evidence="1">
    <location>
        <begin position="303"/>
        <end position="354"/>
    </location>
</feature>
<dbReference type="PANTHER" id="PTHR46849">
    <property type="entry name" value="RCC1 DOMAIN-CONTAINING PROTEIN 1"/>
    <property type="match status" value="1"/>
</dbReference>
<accession>A0ABD0K238</accession>
<dbReference type="InterPro" id="IPR009091">
    <property type="entry name" value="RCC1/BLIP-II"/>
</dbReference>
<dbReference type="SUPFAM" id="SSF50985">
    <property type="entry name" value="RCC1/BLIP-II"/>
    <property type="match status" value="1"/>
</dbReference>
<proteinExistence type="predicted"/>
<feature type="compositionally biased region" description="Polar residues" evidence="2">
    <location>
        <begin position="59"/>
        <end position="78"/>
    </location>
</feature>
<dbReference type="PRINTS" id="PR00633">
    <property type="entry name" value="RCCNDNSATION"/>
</dbReference>
<evidence type="ECO:0000256" key="2">
    <source>
        <dbReference type="SAM" id="MobiDB-lite"/>
    </source>
</evidence>
<dbReference type="Pfam" id="PF00415">
    <property type="entry name" value="RCC1"/>
    <property type="match status" value="3"/>
</dbReference>
<feature type="region of interest" description="Disordered" evidence="2">
    <location>
        <begin position="59"/>
        <end position="111"/>
    </location>
</feature>
<comment type="caution">
    <text evidence="3">The sequence shown here is derived from an EMBL/GenBank/DDBJ whole genome shotgun (WGS) entry which is preliminary data.</text>
</comment>
<dbReference type="Proteomes" id="UP001519460">
    <property type="component" value="Unassembled WGS sequence"/>
</dbReference>
<gene>
    <name evidence="3" type="ORF">BaRGS_00027514</name>
</gene>
<dbReference type="PROSITE" id="PS50012">
    <property type="entry name" value="RCC1_3"/>
    <property type="match status" value="3"/>
</dbReference>
<evidence type="ECO:0000256" key="1">
    <source>
        <dbReference type="PROSITE-ProRule" id="PRU00235"/>
    </source>
</evidence>
<protein>
    <submittedName>
        <fullName evidence="3">Uncharacterized protein</fullName>
    </submittedName>
</protein>
<dbReference type="PROSITE" id="PS00626">
    <property type="entry name" value="RCC1_2"/>
    <property type="match status" value="3"/>
</dbReference>
<keyword evidence="4" id="KW-1185">Reference proteome</keyword>
<dbReference type="Gene3D" id="2.130.10.30">
    <property type="entry name" value="Regulator of chromosome condensation 1/beta-lactamase-inhibitor protein II"/>
    <property type="match status" value="2"/>
</dbReference>
<sequence length="493" mass="53729">MDEVFVCGFNGFGQCDGFEVLLMPFLEDPESDAARPLDITVSDTTRYCPVNQAQLLKNSPTRKTNSDTTQKCPVNRTQQLRDGESGQTTDPQECQHRELRKRKGSNCRKDDKMTDKNMCSLRSVCTFPEKSILLKNAEITWARICVTLLKITGAECEAMTHHTFLSGYSASTDGTSPLQLHLTDTVSLGSSHGDLLLQNGRRLLMLQEKSNDPVLSSIAGNSEAKEEKPEHPVNLELVSGTASNFVTCYDGISVGTLVPENKTTSEGLTDNAMELRLVPVDSGLSVRHVSCGLEHTLLLTQHGGILSFGAGSRGQLGHGSLEGEQQPQMVAALEGLCCVSVAAGGWHSAAVSELGDLYMWGWNESGQLGLPSPGVQEDICRRGQQQQQQGDHQQTHKPASLHLWPVCVDVGFEEEDIVSVSCGTRHSAVLTCNGKAFTTGWNKYCQLGLPHPASVDHFTPVVFPSKQATVKQVWCGAWNSLFVVRNTVEEKCK</sequence>
<dbReference type="InterPro" id="IPR052830">
    <property type="entry name" value="RCC1_domain-containing"/>
</dbReference>
<evidence type="ECO:0000313" key="4">
    <source>
        <dbReference type="Proteomes" id="UP001519460"/>
    </source>
</evidence>
<reference evidence="3 4" key="1">
    <citation type="journal article" date="2023" name="Sci. Data">
        <title>Genome assembly of the Korean intertidal mud-creeper Batillaria attramentaria.</title>
        <authorList>
            <person name="Patra A.K."/>
            <person name="Ho P.T."/>
            <person name="Jun S."/>
            <person name="Lee S.J."/>
            <person name="Kim Y."/>
            <person name="Won Y.J."/>
        </authorList>
    </citation>
    <scope>NUCLEOTIDE SEQUENCE [LARGE SCALE GENOMIC DNA]</scope>
    <source>
        <strain evidence="3">Wonlab-2016</strain>
    </source>
</reference>
<name>A0ABD0K238_9CAEN</name>